<dbReference type="GO" id="GO:0004065">
    <property type="term" value="F:arylsulfatase activity"/>
    <property type="evidence" value="ECO:0007669"/>
    <property type="project" value="TreeGrafter"/>
</dbReference>
<dbReference type="EMBL" id="ACIL03000016">
    <property type="protein sequence ID" value="ESL02551.1"/>
    <property type="molecule type" value="Genomic_DNA"/>
</dbReference>
<dbReference type="Gene3D" id="3.40.720.10">
    <property type="entry name" value="Alkaline Phosphatase, subunit A"/>
    <property type="match status" value="1"/>
</dbReference>
<proteinExistence type="inferred from homology"/>
<comment type="similarity">
    <text evidence="1">Belongs to the sulfatase family.</text>
</comment>
<dbReference type="InterPro" id="IPR017850">
    <property type="entry name" value="Alkaline_phosphatase_core_sf"/>
</dbReference>
<dbReference type="OrthoDB" id="279611at2"/>
<dbReference type="InterPro" id="IPR050738">
    <property type="entry name" value="Sulfatase"/>
</dbReference>
<keyword evidence="2" id="KW-0479">Metal-binding</keyword>
<accession>V2Y4C9</accession>
<gene>
    <name evidence="6" type="ORF">GCWU0000282_002687</name>
</gene>
<dbReference type="GO" id="GO:0046872">
    <property type="term" value="F:metal ion binding"/>
    <property type="evidence" value="ECO:0007669"/>
    <property type="project" value="UniProtKB-KW"/>
</dbReference>
<dbReference type="Pfam" id="PF00884">
    <property type="entry name" value="Sulfatase"/>
    <property type="match status" value="1"/>
</dbReference>
<dbReference type="InterPro" id="IPR000917">
    <property type="entry name" value="Sulfatase_N"/>
</dbReference>
<protein>
    <submittedName>
        <fullName evidence="6">Arylsulfatase</fullName>
    </submittedName>
</protein>
<name>V2Y4C9_9FIRM</name>
<dbReference type="STRING" id="592026.GCWU0000282_002687"/>
<dbReference type="CDD" id="cd16034">
    <property type="entry name" value="sulfatase_like"/>
    <property type="match status" value="1"/>
</dbReference>
<organism evidence="6 7">
    <name type="scientific">Catonella morbi ATCC 51271</name>
    <dbReference type="NCBI Taxonomy" id="592026"/>
    <lineage>
        <taxon>Bacteria</taxon>
        <taxon>Bacillati</taxon>
        <taxon>Bacillota</taxon>
        <taxon>Clostridia</taxon>
        <taxon>Lachnospirales</taxon>
        <taxon>Lachnospiraceae</taxon>
        <taxon>Catonella</taxon>
    </lineage>
</organism>
<keyword evidence="4" id="KW-0106">Calcium</keyword>
<dbReference type="HOGENOM" id="CLU_006332_9_3_9"/>
<dbReference type="Gene3D" id="3.30.1120.10">
    <property type="match status" value="1"/>
</dbReference>
<dbReference type="SUPFAM" id="SSF53649">
    <property type="entry name" value="Alkaline phosphatase-like"/>
    <property type="match status" value="1"/>
</dbReference>
<evidence type="ECO:0000259" key="5">
    <source>
        <dbReference type="Pfam" id="PF00884"/>
    </source>
</evidence>
<evidence type="ECO:0000256" key="4">
    <source>
        <dbReference type="ARBA" id="ARBA00022837"/>
    </source>
</evidence>
<comment type="caution">
    <text evidence="6">The sequence shown here is derived from an EMBL/GenBank/DDBJ whole genome shotgun (WGS) entry which is preliminary data.</text>
</comment>
<sequence>MNLLFVFADQWRAGAMGYANEDPVLTPLMDRFCSESTYCDHAFSTFPVCSPHRASLMTGKYPLSAGFFTNCKRGLPLRLGDDEICVGQVLKEAGYDTAYIGKWHLDEPEQNHCEEPKSGARDWDAYTPPGVRRHGFDYWYSYGTCDTHLSPHYWQDTDEMIKVKQWSPEHETDKAIEYLSEKRDKSKPFALYMSWNPPHSVYSEVPEEYLNLYDKVELKSNVNLKDIHHHTGENAARTEEEMILTTKQYYAAVSGLDRQFGRLIDYLKENNLYDDTLIILSADHGDMMGSHGLMGKHVWYEESIRIPFVVHMPGNDNKKCCTCIGSQDMMPTVLGLLNCPIPDTVEGEDCSRFIKGEEDEDRVSFICASPGRADFVEKFKKAGKNPAAYGWRGVRTKRYTFVLELGYDVICKPKRYLYDILKDPEQKNLLDLEDEENKEIAKKLEAEVIGWMKRQNDSFLDNWLKEADNE</sequence>
<evidence type="ECO:0000256" key="3">
    <source>
        <dbReference type="ARBA" id="ARBA00022801"/>
    </source>
</evidence>
<keyword evidence="3" id="KW-0378">Hydrolase</keyword>
<keyword evidence="7" id="KW-1185">Reference proteome</keyword>
<dbReference type="PANTHER" id="PTHR42693:SF53">
    <property type="entry name" value="ENDO-4-O-SULFATASE"/>
    <property type="match status" value="1"/>
</dbReference>
<dbReference type="PANTHER" id="PTHR42693">
    <property type="entry name" value="ARYLSULFATASE FAMILY MEMBER"/>
    <property type="match status" value="1"/>
</dbReference>
<dbReference type="AlphaFoldDB" id="V2Y4C9"/>
<dbReference type="eggNOG" id="COG3119">
    <property type="taxonomic scope" value="Bacteria"/>
</dbReference>
<dbReference type="Proteomes" id="UP000018227">
    <property type="component" value="Unassembled WGS sequence"/>
</dbReference>
<evidence type="ECO:0000313" key="7">
    <source>
        <dbReference type="Proteomes" id="UP000018227"/>
    </source>
</evidence>
<evidence type="ECO:0000313" key="6">
    <source>
        <dbReference type="EMBL" id="ESL02551.1"/>
    </source>
</evidence>
<dbReference type="InterPro" id="IPR024607">
    <property type="entry name" value="Sulfatase_CS"/>
</dbReference>
<evidence type="ECO:0000256" key="2">
    <source>
        <dbReference type="ARBA" id="ARBA00022723"/>
    </source>
</evidence>
<dbReference type="RefSeq" id="WP_023355533.1">
    <property type="nucleotide sequence ID" value="NZ_KI535369.1"/>
</dbReference>
<dbReference type="PROSITE" id="PS00149">
    <property type="entry name" value="SULFATASE_2"/>
    <property type="match status" value="1"/>
</dbReference>
<feature type="domain" description="Sulfatase N-terminal" evidence="5">
    <location>
        <begin position="2"/>
        <end position="338"/>
    </location>
</feature>
<reference evidence="6 7" key="1">
    <citation type="submission" date="2013-06" db="EMBL/GenBank/DDBJ databases">
        <authorList>
            <person name="Weinstock G."/>
            <person name="Sodergren E."/>
            <person name="Clifton S."/>
            <person name="Fulton L."/>
            <person name="Fulton B."/>
            <person name="Courtney L."/>
            <person name="Fronick C."/>
            <person name="Harrison M."/>
            <person name="Strong C."/>
            <person name="Farmer C."/>
            <person name="Delahaunty K."/>
            <person name="Markovic C."/>
            <person name="Hall O."/>
            <person name="Minx P."/>
            <person name="Tomlinson C."/>
            <person name="Mitreva M."/>
            <person name="Nelson J."/>
            <person name="Hou S."/>
            <person name="Wollam A."/>
            <person name="Pepin K.H."/>
            <person name="Johnson M."/>
            <person name="Bhonagiri V."/>
            <person name="Nash W.E."/>
            <person name="Warren W."/>
            <person name="Chinwalla A."/>
            <person name="Mardis E.R."/>
            <person name="Wilson R.K."/>
        </authorList>
    </citation>
    <scope>NUCLEOTIDE SEQUENCE [LARGE SCALE GENOMIC DNA]</scope>
    <source>
        <strain evidence="6 7">ATCC 51271</strain>
    </source>
</reference>
<evidence type="ECO:0000256" key="1">
    <source>
        <dbReference type="ARBA" id="ARBA00008779"/>
    </source>
</evidence>